<evidence type="ECO:0000256" key="1">
    <source>
        <dbReference type="SAM" id="MobiDB-lite"/>
    </source>
</evidence>
<keyword evidence="2" id="KW-0812">Transmembrane</keyword>
<accession>A0ABP9VK12</accession>
<evidence type="ECO:0000313" key="3">
    <source>
        <dbReference type="EMBL" id="GAA5505532.1"/>
    </source>
</evidence>
<sequence length="186" mass="19704">MGESLHRCDEAEIKCRGVCGPLALTVEGFLVTLMCSLFFVSLSMSRISLLLFAVFLSAGAVASSSAQGSCGDWLAHSGDTATTTDGVQNDVSVEKSERVSDQSNSHESRARRCRGLHCEQAPLGPAPLPASPINDQRLPDLACLMALPNSDDFEIVGGMAESKIGLLVGNAITIERPPKHRPLCHG</sequence>
<comment type="caution">
    <text evidence="3">The sequence shown here is derived from an EMBL/GenBank/DDBJ whole genome shotgun (WGS) entry which is preliminary data.</text>
</comment>
<keyword evidence="2" id="KW-0472">Membrane</keyword>
<dbReference type="EMBL" id="BAABRO010000002">
    <property type="protein sequence ID" value="GAA5505532.1"/>
    <property type="molecule type" value="Genomic_DNA"/>
</dbReference>
<keyword evidence="2" id="KW-1133">Transmembrane helix</keyword>
<proteinExistence type="predicted"/>
<name>A0ABP9VK12_9BACT</name>
<protein>
    <submittedName>
        <fullName evidence="3">Uncharacterized protein</fullName>
    </submittedName>
</protein>
<evidence type="ECO:0000256" key="2">
    <source>
        <dbReference type="SAM" id="Phobius"/>
    </source>
</evidence>
<reference evidence="3 4" key="1">
    <citation type="submission" date="2024-02" db="EMBL/GenBank/DDBJ databases">
        <title>Rhodopirellula caenicola NBRC 110016.</title>
        <authorList>
            <person name="Ichikawa N."/>
            <person name="Katano-Makiyama Y."/>
            <person name="Hidaka K."/>
        </authorList>
    </citation>
    <scope>NUCLEOTIDE SEQUENCE [LARGE SCALE GENOMIC DNA]</scope>
    <source>
        <strain evidence="3 4">NBRC 110016</strain>
    </source>
</reference>
<evidence type="ECO:0000313" key="4">
    <source>
        <dbReference type="Proteomes" id="UP001416858"/>
    </source>
</evidence>
<dbReference type="Proteomes" id="UP001416858">
    <property type="component" value="Unassembled WGS sequence"/>
</dbReference>
<feature type="compositionally biased region" description="Basic and acidic residues" evidence="1">
    <location>
        <begin position="92"/>
        <end position="110"/>
    </location>
</feature>
<feature type="region of interest" description="Disordered" evidence="1">
    <location>
        <begin position="84"/>
        <end position="112"/>
    </location>
</feature>
<feature type="transmembrane region" description="Helical" evidence="2">
    <location>
        <begin position="20"/>
        <end position="40"/>
    </location>
</feature>
<gene>
    <name evidence="3" type="ORF">Rcae01_00977</name>
</gene>
<organism evidence="3 4">
    <name type="scientific">Novipirellula caenicola</name>
    <dbReference type="NCBI Taxonomy" id="1536901"/>
    <lineage>
        <taxon>Bacteria</taxon>
        <taxon>Pseudomonadati</taxon>
        <taxon>Planctomycetota</taxon>
        <taxon>Planctomycetia</taxon>
        <taxon>Pirellulales</taxon>
        <taxon>Pirellulaceae</taxon>
        <taxon>Novipirellula</taxon>
    </lineage>
</organism>
<keyword evidence="4" id="KW-1185">Reference proteome</keyword>